<evidence type="ECO:0000256" key="1">
    <source>
        <dbReference type="SAM" id="SignalP"/>
    </source>
</evidence>
<feature type="signal peptide" evidence="1">
    <location>
        <begin position="1"/>
        <end position="22"/>
    </location>
</feature>
<accession>A0ABT1U9H7</accession>
<comment type="caution">
    <text evidence="2">The sequence shown here is derived from an EMBL/GenBank/DDBJ whole genome shotgun (WGS) entry which is preliminary data.</text>
</comment>
<sequence>MIRQYQILILLVMAGFSSFVFALTFQQQQTACNNHFIAYNTNPYTGGSYGYLGGCIDQSASLRLKECISNSSAPGTCNVFSQYWYYSETVCVSPSVLEPVTHTCITPCPDGLVKANTVPALNTSLETCVNPTDQLCSSIGVDVNAFIAKCSEMIDGQPNNCRNSDMGNFTLQACPKLQCEDGSEVTYPNPCPVTQCSEGFTLSDVPGYGKTCIKPLPDDEQQNPCVNVQGSDSALCAEDGRNCQMVNGSFVCIKEEVTPPAGATCYAINSKTYCLSNQPTLETTRGTETLPDGSVRTSETYQPSVQGVPASSRVTTQNPDGTVTIISNHPSDVAAAAGLQAQKIDLSKVEKNTKDTADNTKGILDKLTFEGEAQFDKSAIQFNDLDSQLESDRSEFQSFVNQGNPMQSYADSHSFTTAFSSMLPADSSCAGGIHTVIFGKHFDLEPCEKLSPLREILAWFFAVMTAWQIINMTSKSITRF</sequence>
<evidence type="ECO:0008006" key="4">
    <source>
        <dbReference type="Google" id="ProtNLM"/>
    </source>
</evidence>
<keyword evidence="3" id="KW-1185">Reference proteome</keyword>
<feature type="chain" id="PRO_5046428338" description="TspB protein" evidence="1">
    <location>
        <begin position="23"/>
        <end position="480"/>
    </location>
</feature>
<evidence type="ECO:0000313" key="3">
    <source>
        <dbReference type="Proteomes" id="UP001524586"/>
    </source>
</evidence>
<gene>
    <name evidence="2" type="ORF">NP596_18795</name>
</gene>
<reference evidence="2 3" key="1">
    <citation type="submission" date="2022-07" db="EMBL/GenBank/DDBJ databases">
        <title>Methylomonas rivi sp. nov., Methylomonas rosea sp. nov., Methylomonas aureus sp. nov. and Methylomonas subterranea sp. nov., four novel methanotrophs isolated from a freshwater creek and the deep terrestrial subsurface.</title>
        <authorList>
            <person name="Abin C."/>
            <person name="Sankaranarayanan K."/>
            <person name="Garner C."/>
            <person name="Sindelar R."/>
            <person name="Kotary K."/>
            <person name="Garner R."/>
            <person name="Barclay S."/>
            <person name="Lawson P."/>
            <person name="Krumholz L."/>
        </authorList>
    </citation>
    <scope>NUCLEOTIDE SEQUENCE [LARGE SCALE GENOMIC DNA]</scope>
    <source>
        <strain evidence="2 3">WSC-6</strain>
    </source>
</reference>
<evidence type="ECO:0000313" key="2">
    <source>
        <dbReference type="EMBL" id="MCQ8130515.1"/>
    </source>
</evidence>
<keyword evidence="1" id="KW-0732">Signal</keyword>
<proteinExistence type="predicted"/>
<organism evidence="2 3">
    <name type="scientific">Methylomonas rivi</name>
    <dbReference type="NCBI Taxonomy" id="2952226"/>
    <lineage>
        <taxon>Bacteria</taxon>
        <taxon>Pseudomonadati</taxon>
        <taxon>Pseudomonadota</taxon>
        <taxon>Gammaproteobacteria</taxon>
        <taxon>Methylococcales</taxon>
        <taxon>Methylococcaceae</taxon>
        <taxon>Methylomonas</taxon>
    </lineage>
</organism>
<dbReference type="Proteomes" id="UP001524586">
    <property type="component" value="Unassembled WGS sequence"/>
</dbReference>
<name>A0ABT1U9H7_9GAMM</name>
<dbReference type="RefSeq" id="WP_256616938.1">
    <property type="nucleotide sequence ID" value="NZ_JANIBK010000172.1"/>
</dbReference>
<dbReference type="EMBL" id="JANIBK010000172">
    <property type="protein sequence ID" value="MCQ8130515.1"/>
    <property type="molecule type" value="Genomic_DNA"/>
</dbReference>
<protein>
    <recommendedName>
        <fullName evidence="4">TspB protein</fullName>
    </recommendedName>
</protein>